<dbReference type="InterPro" id="IPR051533">
    <property type="entry name" value="WaaL-like"/>
</dbReference>
<feature type="domain" description="O-antigen ligase-related" evidence="6">
    <location>
        <begin position="247"/>
        <end position="387"/>
    </location>
</feature>
<dbReference type="RefSeq" id="WP_102558182.1">
    <property type="nucleotide sequence ID" value="NZ_MCYL01000010.1"/>
</dbReference>
<proteinExistence type="predicted"/>
<feature type="transmembrane region" description="Helical" evidence="5">
    <location>
        <begin position="28"/>
        <end position="46"/>
    </location>
</feature>
<keyword evidence="3 5" id="KW-1133">Transmembrane helix</keyword>
<keyword evidence="2 5" id="KW-0812">Transmembrane</keyword>
<evidence type="ECO:0000259" key="6">
    <source>
        <dbReference type="Pfam" id="PF04932"/>
    </source>
</evidence>
<gene>
    <name evidence="7" type="ORF">BCT74_18825</name>
</gene>
<organism evidence="7 8">
    <name type="scientific">Vibrio lentus</name>
    <dbReference type="NCBI Taxonomy" id="136468"/>
    <lineage>
        <taxon>Bacteria</taxon>
        <taxon>Pseudomonadati</taxon>
        <taxon>Pseudomonadota</taxon>
        <taxon>Gammaproteobacteria</taxon>
        <taxon>Vibrionales</taxon>
        <taxon>Vibrionaceae</taxon>
        <taxon>Vibrio</taxon>
    </lineage>
</organism>
<feature type="transmembrane region" description="Helical" evidence="5">
    <location>
        <begin position="155"/>
        <end position="175"/>
    </location>
</feature>
<dbReference type="InterPro" id="IPR007016">
    <property type="entry name" value="O-antigen_ligase-rel_domated"/>
</dbReference>
<evidence type="ECO:0000256" key="2">
    <source>
        <dbReference type="ARBA" id="ARBA00022692"/>
    </source>
</evidence>
<sequence>MRLNTFSFYSLLTLLVWLPIPLGSNRIWAWSIAGVWVGTTLIAAVLSFRSHWQAFPFQRLNQFKWLILPIVIFQLWTALQLLPMSELPLMFMSPMASLAYEQVHLVTNTQGLGRISVDAFSTYCSLIKGLVYLLFIVLAIVLINTEKRVKWVLSALLLSGCFQAVYGALVLLFGFEFSPIFGIRLPDVATGSFIYKNHLANYMMMCLCLGAGLLVSQLHVSSSGSWHIRIQRWVSGLISNKMVVRCGLIMMVIALVMTRSRMGNTAFFAATLIGGFTALLFYNQKPRALVALVISLVLIDTVVVGSLFGLAKVKDRLEQTAMEKETRVEVVDWGTLMVEQAPLTGYGSGSFHSTFPKFSFWNIGYYDHAHNEYLQFAVESGLPMTLMLGTMLFVALYKTIQTMRKRRSKTMKGTALGCYMAIVGMLIHISVDFNLQPSANAMTFLMVLVLVGVSSVLPSGKRRTSTQESHNV</sequence>
<feature type="transmembrane region" description="Helical" evidence="5">
    <location>
        <begin position="381"/>
        <end position="400"/>
    </location>
</feature>
<feature type="transmembrane region" description="Helical" evidence="5">
    <location>
        <begin position="66"/>
        <end position="85"/>
    </location>
</feature>
<dbReference type="GO" id="GO:0016020">
    <property type="term" value="C:membrane"/>
    <property type="evidence" value="ECO:0007669"/>
    <property type="project" value="UniProtKB-SubCell"/>
</dbReference>
<evidence type="ECO:0000256" key="3">
    <source>
        <dbReference type="ARBA" id="ARBA00022989"/>
    </source>
</evidence>
<evidence type="ECO:0000256" key="4">
    <source>
        <dbReference type="ARBA" id="ARBA00023136"/>
    </source>
</evidence>
<comment type="subcellular location">
    <subcellularLocation>
        <location evidence="1">Membrane</location>
        <topology evidence="1">Multi-pass membrane protein</topology>
    </subcellularLocation>
</comment>
<feature type="transmembrane region" description="Helical" evidence="5">
    <location>
        <begin position="412"/>
        <end position="431"/>
    </location>
</feature>
<comment type="caution">
    <text evidence="7">The sequence shown here is derived from an EMBL/GenBank/DDBJ whole genome shotgun (WGS) entry which is preliminary data.</text>
</comment>
<dbReference type="EMBL" id="MCYL01000010">
    <property type="protein sequence ID" value="PML57952.1"/>
    <property type="molecule type" value="Genomic_DNA"/>
</dbReference>
<dbReference type="PANTHER" id="PTHR37422">
    <property type="entry name" value="TEICHURONIC ACID BIOSYNTHESIS PROTEIN TUAE"/>
    <property type="match status" value="1"/>
</dbReference>
<feature type="transmembrane region" description="Helical" evidence="5">
    <location>
        <begin position="5"/>
        <end position="22"/>
    </location>
</feature>
<evidence type="ECO:0000313" key="8">
    <source>
        <dbReference type="Proteomes" id="UP000235746"/>
    </source>
</evidence>
<accession>A0A2N7IJL5</accession>
<feature type="transmembrane region" description="Helical" evidence="5">
    <location>
        <begin position="202"/>
        <end position="221"/>
    </location>
</feature>
<dbReference type="Proteomes" id="UP000235746">
    <property type="component" value="Unassembled WGS sequence"/>
</dbReference>
<feature type="transmembrane region" description="Helical" evidence="5">
    <location>
        <begin position="120"/>
        <end position="143"/>
    </location>
</feature>
<feature type="transmembrane region" description="Helical" evidence="5">
    <location>
        <begin position="265"/>
        <end position="282"/>
    </location>
</feature>
<name>A0A2N7IJL5_9VIBR</name>
<feature type="transmembrane region" description="Helical" evidence="5">
    <location>
        <begin position="242"/>
        <end position="259"/>
    </location>
</feature>
<evidence type="ECO:0000256" key="1">
    <source>
        <dbReference type="ARBA" id="ARBA00004141"/>
    </source>
</evidence>
<evidence type="ECO:0000256" key="5">
    <source>
        <dbReference type="SAM" id="Phobius"/>
    </source>
</evidence>
<feature type="transmembrane region" description="Helical" evidence="5">
    <location>
        <begin position="289"/>
        <end position="311"/>
    </location>
</feature>
<feature type="transmembrane region" description="Helical" evidence="5">
    <location>
        <begin position="437"/>
        <end position="457"/>
    </location>
</feature>
<keyword evidence="4 5" id="KW-0472">Membrane</keyword>
<protein>
    <submittedName>
        <fullName evidence="7">Polymerase</fullName>
    </submittedName>
</protein>
<evidence type="ECO:0000313" key="7">
    <source>
        <dbReference type="EMBL" id="PML57952.1"/>
    </source>
</evidence>
<dbReference type="Pfam" id="PF04932">
    <property type="entry name" value="Wzy_C"/>
    <property type="match status" value="1"/>
</dbReference>
<dbReference type="AlphaFoldDB" id="A0A2N7IJL5"/>
<dbReference type="PANTHER" id="PTHR37422:SF13">
    <property type="entry name" value="LIPOPOLYSACCHARIDE BIOSYNTHESIS PROTEIN PA4999-RELATED"/>
    <property type="match status" value="1"/>
</dbReference>
<reference evidence="8" key="1">
    <citation type="submission" date="2016-07" db="EMBL/GenBank/DDBJ databases">
        <title>Nontailed viruses are major unrecognized killers of bacteria in the ocean.</title>
        <authorList>
            <person name="Kauffman K."/>
            <person name="Hussain F."/>
            <person name="Yang J."/>
            <person name="Arevalo P."/>
            <person name="Brown J."/>
            <person name="Cutler M."/>
            <person name="Kelly L."/>
            <person name="Polz M.F."/>
        </authorList>
    </citation>
    <scope>NUCLEOTIDE SEQUENCE [LARGE SCALE GENOMIC DNA]</scope>
    <source>
        <strain evidence="8">10N.261.51.B8</strain>
    </source>
</reference>